<dbReference type="RefSeq" id="WP_099081991.1">
    <property type="nucleotide sequence ID" value="NZ_AWQQ01000007.1"/>
</dbReference>
<reference evidence="2 3" key="1">
    <citation type="submission" date="2013-09" db="EMBL/GenBank/DDBJ databases">
        <title>Biodegradation of hydrocarbons in the deep terrestrial subsurface : characterization of a microbial consortium composed of two Desulfotomaculum species originating from a deep geological formation.</title>
        <authorList>
            <person name="Aullo T."/>
            <person name="Berlendis S."/>
            <person name="Lascourreges J.-F."/>
            <person name="Dessort D."/>
            <person name="Saint-Laurent S."/>
            <person name="Schraauwers B."/>
            <person name="Mas J."/>
            <person name="Magot M."/>
            <person name="Ranchou-Peyruse A."/>
        </authorList>
    </citation>
    <scope>NUCLEOTIDE SEQUENCE [LARGE SCALE GENOMIC DNA]</scope>
    <source>
        <strain evidence="2 3">Bs107</strain>
    </source>
</reference>
<evidence type="ECO:0008006" key="4">
    <source>
        <dbReference type="Google" id="ProtNLM"/>
    </source>
</evidence>
<dbReference type="AlphaFoldDB" id="A0A2C6MJ26"/>
<gene>
    <name evidence="2" type="ORF">P378_01320</name>
</gene>
<keyword evidence="3" id="KW-1185">Reference proteome</keyword>
<evidence type="ECO:0000313" key="3">
    <source>
        <dbReference type="Proteomes" id="UP000222564"/>
    </source>
</evidence>
<proteinExistence type="inferred from homology"/>
<evidence type="ECO:0000313" key="2">
    <source>
        <dbReference type="EMBL" id="PHJ39852.1"/>
    </source>
</evidence>
<name>A0A2C6MJ26_9FIRM</name>
<dbReference type="InterPro" id="IPR016772">
    <property type="entry name" value="UCP020408"/>
</dbReference>
<dbReference type="OrthoDB" id="1785868at2"/>
<comment type="caution">
    <text evidence="2">The sequence shown here is derived from an EMBL/GenBank/DDBJ whole genome shotgun (WGS) entry which is preliminary data.</text>
</comment>
<protein>
    <recommendedName>
        <fullName evidence="4">DUF2325 domain-containing protein</fullName>
    </recommendedName>
</protein>
<accession>A0A2C6MJ26</accession>
<dbReference type="EMBL" id="AWQQ01000007">
    <property type="protein sequence ID" value="PHJ39852.1"/>
    <property type="molecule type" value="Genomic_DNA"/>
</dbReference>
<dbReference type="Pfam" id="PF10087">
    <property type="entry name" value="DUF2325"/>
    <property type="match status" value="1"/>
</dbReference>
<organism evidence="2 3">
    <name type="scientific">Desulforamulus profundi</name>
    <dbReference type="NCBI Taxonomy" id="1383067"/>
    <lineage>
        <taxon>Bacteria</taxon>
        <taxon>Bacillati</taxon>
        <taxon>Bacillota</taxon>
        <taxon>Clostridia</taxon>
        <taxon>Eubacteriales</taxon>
        <taxon>Peptococcaceae</taxon>
        <taxon>Desulforamulus</taxon>
    </lineage>
</organism>
<dbReference type="Proteomes" id="UP000222564">
    <property type="component" value="Unassembled WGS sequence"/>
</dbReference>
<sequence length="345" mass="39425">MPSIEPVNQVMELIKQTREKFHGQLSPEELVSLSTLEKSLEQCRPLFERPLPETVLIPDDEEEPEGRVTGPFSRLAKGGVIYGEDAEVFMPEIWVRKLGVEQGDWLAADPLGTLHDSMLYEFTVLERHNQKDKCKRVAIIAPLLYHAGEWMVFSEEEQTTLTLNPREVRSLGLQEGDLIEVAYLEGDIARARIAWKFEEQTLEERAEAKTRQAEKPRPTVDVADPLLSGRRVLVVGADLYKESFRRMFERRGACLIWESGFQGGLGKNIESKVRGTDIVVIVTEMMSHRLPDVEAMCRRHKKPYVYAPSKVPPGPFGRYRKNFVPYRPKNVKHKRSSQSCCSFSL</sequence>
<comment type="similarity">
    <text evidence="1">Belongs to the UPF0751 family.</text>
</comment>
<evidence type="ECO:0000256" key="1">
    <source>
        <dbReference type="ARBA" id="ARBA00007189"/>
    </source>
</evidence>